<keyword evidence="9" id="KW-1185">Reference proteome</keyword>
<organism evidence="8">
    <name type="scientific">Fonticula alba</name>
    <name type="common">Slime mold</name>
    <dbReference type="NCBI Taxonomy" id="691883"/>
    <lineage>
        <taxon>Eukaryota</taxon>
        <taxon>Rotosphaerida</taxon>
        <taxon>Fonticulaceae</taxon>
        <taxon>Fonticula</taxon>
    </lineage>
</organism>
<dbReference type="GO" id="GO:0005762">
    <property type="term" value="C:mitochondrial large ribosomal subunit"/>
    <property type="evidence" value="ECO:0007669"/>
    <property type="project" value="TreeGrafter"/>
</dbReference>
<dbReference type="AlphaFoldDB" id="A0A058ZAA8"/>
<keyword evidence="5" id="KW-0496">Mitochondrion</keyword>
<dbReference type="InterPro" id="IPR002677">
    <property type="entry name" value="Ribosomal_bL32"/>
</dbReference>
<comment type="similarity">
    <text evidence="2">Belongs to the bacterial ribosomal protein bL32 family.</text>
</comment>
<dbReference type="GO" id="GO:0006412">
    <property type="term" value="P:translation"/>
    <property type="evidence" value="ECO:0007669"/>
    <property type="project" value="InterPro"/>
</dbReference>
<keyword evidence="6" id="KW-0687">Ribonucleoprotein</keyword>
<protein>
    <recommendedName>
        <fullName evidence="7">Large ribosomal subunit protein bL32m</fullName>
    </recommendedName>
</protein>
<evidence type="ECO:0000313" key="8">
    <source>
        <dbReference type="EMBL" id="KCV71210.1"/>
    </source>
</evidence>
<evidence type="ECO:0000256" key="7">
    <source>
        <dbReference type="ARBA" id="ARBA00039935"/>
    </source>
</evidence>
<keyword evidence="4" id="KW-0689">Ribosomal protein</keyword>
<evidence type="ECO:0000256" key="6">
    <source>
        <dbReference type="ARBA" id="ARBA00023274"/>
    </source>
</evidence>
<evidence type="ECO:0000313" key="9">
    <source>
        <dbReference type="Proteomes" id="UP000030693"/>
    </source>
</evidence>
<dbReference type="NCBIfam" id="TIGR01031">
    <property type="entry name" value="rpmF_bact"/>
    <property type="match status" value="1"/>
</dbReference>
<dbReference type="Pfam" id="PF01783">
    <property type="entry name" value="Ribosomal_L32p"/>
    <property type="match status" value="1"/>
</dbReference>
<name>A0A058ZAA8_FONAL</name>
<proteinExistence type="inferred from homology"/>
<evidence type="ECO:0000256" key="5">
    <source>
        <dbReference type="ARBA" id="ARBA00023128"/>
    </source>
</evidence>
<evidence type="ECO:0000256" key="4">
    <source>
        <dbReference type="ARBA" id="ARBA00022980"/>
    </source>
</evidence>
<accession>A0A058ZAA8</accession>
<evidence type="ECO:0000256" key="1">
    <source>
        <dbReference type="ARBA" id="ARBA00004173"/>
    </source>
</evidence>
<dbReference type="InterPro" id="IPR011332">
    <property type="entry name" value="Ribosomal_zn-bd"/>
</dbReference>
<evidence type="ECO:0000256" key="3">
    <source>
        <dbReference type="ARBA" id="ARBA00022946"/>
    </source>
</evidence>
<gene>
    <name evidence="8" type="ORF">H696_02161</name>
</gene>
<dbReference type="GeneID" id="20526886"/>
<dbReference type="PANTHER" id="PTHR21026:SF2">
    <property type="entry name" value="LARGE RIBOSOMAL SUBUNIT PROTEIN BL32M"/>
    <property type="match status" value="1"/>
</dbReference>
<dbReference type="PANTHER" id="PTHR21026">
    <property type="entry name" value="39S RIBOSOMAL PROTEIN L32, MITOCHONDRIAL"/>
    <property type="match status" value="1"/>
</dbReference>
<dbReference type="RefSeq" id="XP_009494333.1">
    <property type="nucleotide sequence ID" value="XM_009496058.1"/>
</dbReference>
<dbReference type="Proteomes" id="UP000030693">
    <property type="component" value="Unassembled WGS sequence"/>
</dbReference>
<comment type="subcellular location">
    <subcellularLocation>
        <location evidence="1">Mitochondrion</location>
    </subcellularLocation>
</comment>
<sequence length="152" mass="16685">MLAILSARTAALAHNTVMTARQTVVHAAGVLRHSLFGEEYPPYGHQLQLAGDFAPAPAAPAGPGLLEALSRPWVLFAVPKKKVSRPMRRNRIVHKQLQKITNVEDCPSCGSPRLLQNLCRNCRTIVTADGQLHPASKLPYIPEIDNAKRQQQ</sequence>
<evidence type="ECO:0000256" key="2">
    <source>
        <dbReference type="ARBA" id="ARBA00008560"/>
    </source>
</evidence>
<dbReference type="EMBL" id="KB932203">
    <property type="protein sequence ID" value="KCV71210.1"/>
    <property type="molecule type" value="Genomic_DNA"/>
</dbReference>
<dbReference type="SUPFAM" id="SSF57829">
    <property type="entry name" value="Zn-binding ribosomal proteins"/>
    <property type="match status" value="1"/>
</dbReference>
<dbReference type="OrthoDB" id="2014905at2759"/>
<dbReference type="GO" id="GO:0003735">
    <property type="term" value="F:structural constituent of ribosome"/>
    <property type="evidence" value="ECO:0007669"/>
    <property type="project" value="InterPro"/>
</dbReference>
<keyword evidence="3" id="KW-0809">Transit peptide</keyword>
<dbReference type="InterPro" id="IPR051991">
    <property type="entry name" value="Mitoribosomal_protein_bL32"/>
</dbReference>
<reference evidence="8" key="1">
    <citation type="submission" date="2013-04" db="EMBL/GenBank/DDBJ databases">
        <title>The Genome Sequence of Fonticula alba ATCC 38817.</title>
        <authorList>
            <consortium name="The Broad Institute Genomics Platform"/>
            <person name="Russ C."/>
            <person name="Cuomo C."/>
            <person name="Burger G."/>
            <person name="Gray M.W."/>
            <person name="Holland P.W.H."/>
            <person name="King N."/>
            <person name="Lang F.B.F."/>
            <person name="Roger A.J."/>
            <person name="Ruiz-Trillo I."/>
            <person name="Brown M."/>
            <person name="Walker B."/>
            <person name="Young S."/>
            <person name="Zeng Q."/>
            <person name="Gargeya S."/>
            <person name="Fitzgerald M."/>
            <person name="Haas B."/>
            <person name="Abouelleil A."/>
            <person name="Allen A.W."/>
            <person name="Alvarado L."/>
            <person name="Arachchi H.M."/>
            <person name="Berlin A.M."/>
            <person name="Chapman S.B."/>
            <person name="Gainer-Dewar J."/>
            <person name="Goldberg J."/>
            <person name="Griggs A."/>
            <person name="Gujja S."/>
            <person name="Hansen M."/>
            <person name="Howarth C."/>
            <person name="Imamovic A."/>
            <person name="Ireland A."/>
            <person name="Larimer J."/>
            <person name="McCowan C."/>
            <person name="Murphy C."/>
            <person name="Pearson M."/>
            <person name="Poon T.W."/>
            <person name="Priest M."/>
            <person name="Roberts A."/>
            <person name="Saif S."/>
            <person name="Shea T."/>
            <person name="Sisk P."/>
            <person name="Sykes S."/>
            <person name="Wortman J."/>
            <person name="Nusbaum C."/>
            <person name="Birren B."/>
        </authorList>
    </citation>
    <scope>NUCLEOTIDE SEQUENCE [LARGE SCALE GENOMIC DNA]</scope>
    <source>
        <strain evidence="8">ATCC 38817</strain>
    </source>
</reference>